<name>A0A210Q4K4_MIZYE</name>
<dbReference type="Proteomes" id="UP000242188">
    <property type="component" value="Unassembled WGS sequence"/>
</dbReference>
<keyword evidence="3" id="KW-1185">Reference proteome</keyword>
<protein>
    <recommendedName>
        <fullName evidence="4">Centromere protein Q</fullName>
    </recommendedName>
</protein>
<sequence>MPPRKKKRKFGSRSADLTTKRFAESEIKRWKKMDKTSEDFLVDVLDEGISTIKTNSKKDQYSKINEQLQECRHSLVKKWKAIKTPKNTFGTYKGLQKLNVSYSSTLSDIAQHQEDLESAVQKAEKACKAMEKELEKRQRCLEEESTDLHPLLRADIKTVLDIPTIPRFVMES</sequence>
<proteinExistence type="predicted"/>
<dbReference type="EMBL" id="NEDP02005031">
    <property type="protein sequence ID" value="OWF43674.1"/>
    <property type="molecule type" value="Genomic_DNA"/>
</dbReference>
<evidence type="ECO:0008006" key="4">
    <source>
        <dbReference type="Google" id="ProtNLM"/>
    </source>
</evidence>
<dbReference type="OrthoDB" id="10376219at2759"/>
<organism evidence="2 3">
    <name type="scientific">Mizuhopecten yessoensis</name>
    <name type="common">Japanese scallop</name>
    <name type="synonym">Patinopecten yessoensis</name>
    <dbReference type="NCBI Taxonomy" id="6573"/>
    <lineage>
        <taxon>Eukaryota</taxon>
        <taxon>Metazoa</taxon>
        <taxon>Spiralia</taxon>
        <taxon>Lophotrochozoa</taxon>
        <taxon>Mollusca</taxon>
        <taxon>Bivalvia</taxon>
        <taxon>Autobranchia</taxon>
        <taxon>Pteriomorphia</taxon>
        <taxon>Pectinida</taxon>
        <taxon>Pectinoidea</taxon>
        <taxon>Pectinidae</taxon>
        <taxon>Mizuhopecten</taxon>
    </lineage>
</organism>
<evidence type="ECO:0000313" key="3">
    <source>
        <dbReference type="Proteomes" id="UP000242188"/>
    </source>
</evidence>
<dbReference type="AlphaFoldDB" id="A0A210Q4K4"/>
<keyword evidence="1" id="KW-0175">Coiled coil</keyword>
<evidence type="ECO:0000313" key="2">
    <source>
        <dbReference type="EMBL" id="OWF43674.1"/>
    </source>
</evidence>
<gene>
    <name evidence="2" type="ORF">KP79_PYT16756</name>
</gene>
<reference evidence="2 3" key="1">
    <citation type="journal article" date="2017" name="Nat. Ecol. Evol.">
        <title>Scallop genome provides insights into evolution of bilaterian karyotype and development.</title>
        <authorList>
            <person name="Wang S."/>
            <person name="Zhang J."/>
            <person name="Jiao W."/>
            <person name="Li J."/>
            <person name="Xun X."/>
            <person name="Sun Y."/>
            <person name="Guo X."/>
            <person name="Huan P."/>
            <person name="Dong B."/>
            <person name="Zhang L."/>
            <person name="Hu X."/>
            <person name="Sun X."/>
            <person name="Wang J."/>
            <person name="Zhao C."/>
            <person name="Wang Y."/>
            <person name="Wang D."/>
            <person name="Huang X."/>
            <person name="Wang R."/>
            <person name="Lv J."/>
            <person name="Li Y."/>
            <person name="Zhang Z."/>
            <person name="Liu B."/>
            <person name="Lu W."/>
            <person name="Hui Y."/>
            <person name="Liang J."/>
            <person name="Zhou Z."/>
            <person name="Hou R."/>
            <person name="Li X."/>
            <person name="Liu Y."/>
            <person name="Li H."/>
            <person name="Ning X."/>
            <person name="Lin Y."/>
            <person name="Zhao L."/>
            <person name="Xing Q."/>
            <person name="Dou J."/>
            <person name="Li Y."/>
            <person name="Mao J."/>
            <person name="Guo H."/>
            <person name="Dou H."/>
            <person name="Li T."/>
            <person name="Mu C."/>
            <person name="Jiang W."/>
            <person name="Fu Q."/>
            <person name="Fu X."/>
            <person name="Miao Y."/>
            <person name="Liu J."/>
            <person name="Yu Q."/>
            <person name="Li R."/>
            <person name="Liao H."/>
            <person name="Li X."/>
            <person name="Kong Y."/>
            <person name="Jiang Z."/>
            <person name="Chourrout D."/>
            <person name="Li R."/>
            <person name="Bao Z."/>
        </authorList>
    </citation>
    <scope>NUCLEOTIDE SEQUENCE [LARGE SCALE GENOMIC DNA]</scope>
    <source>
        <strain evidence="2 3">PY_sf001</strain>
    </source>
</reference>
<evidence type="ECO:0000256" key="1">
    <source>
        <dbReference type="SAM" id="Coils"/>
    </source>
</evidence>
<accession>A0A210Q4K4</accession>
<feature type="coiled-coil region" evidence="1">
    <location>
        <begin position="106"/>
        <end position="140"/>
    </location>
</feature>
<comment type="caution">
    <text evidence="2">The sequence shown here is derived from an EMBL/GenBank/DDBJ whole genome shotgun (WGS) entry which is preliminary data.</text>
</comment>